<feature type="domain" description="PNPLA" evidence="3">
    <location>
        <begin position="42"/>
        <end position="120"/>
    </location>
</feature>
<evidence type="ECO:0000313" key="4">
    <source>
        <dbReference type="EMBL" id="QPJ98696.1"/>
    </source>
</evidence>
<reference evidence="4" key="1">
    <citation type="submission" date="2020-09" db="EMBL/GenBank/DDBJ databases">
        <title>First Report of a novel Colistin-Resistant species of Enterobacter cloacae complex Producing MCR-5 isolated from hospital sewage water.</title>
        <authorList>
            <person name="Zhou K."/>
        </authorList>
    </citation>
    <scope>NUCLEOTIDE SEQUENCE [LARGE SCALE GENOMIC DNA]</scope>
    <source>
        <strain evidence="4">HSW1412</strain>
    </source>
</reference>
<dbReference type="Pfam" id="PF01734">
    <property type="entry name" value="Patatin"/>
    <property type="match status" value="1"/>
</dbReference>
<accession>A0A7T0DSJ5</accession>
<organism evidence="4">
    <name type="scientific">Enterobacter mori</name>
    <dbReference type="NCBI Taxonomy" id="539813"/>
    <lineage>
        <taxon>Bacteria</taxon>
        <taxon>Pseudomonadati</taxon>
        <taxon>Pseudomonadota</taxon>
        <taxon>Gammaproteobacteria</taxon>
        <taxon>Enterobacterales</taxon>
        <taxon>Enterobacteriaceae</taxon>
        <taxon>Enterobacter</taxon>
    </lineage>
</organism>
<evidence type="ECO:0000256" key="2">
    <source>
        <dbReference type="SAM" id="Phobius"/>
    </source>
</evidence>
<evidence type="ECO:0000259" key="3">
    <source>
        <dbReference type="Pfam" id="PF01734"/>
    </source>
</evidence>
<gene>
    <name evidence="4" type="ORF">IDM36_12135</name>
</gene>
<feature type="transmembrane region" description="Helical" evidence="2">
    <location>
        <begin position="210"/>
        <end position="230"/>
    </location>
</feature>
<sequence>MMSEPSPLHVQTSDIEIENKAINTRRKELGLNEIDDTGTVGLALSGGGIRSATFCLGLVRALAKKGLLKKIDYLSTVSGGGYLGGMLGRLYALPPTNRPVEQSLASDDTILLAWLRNNGRYLTPAGFLDKSLAITQIFRSFLASLFLLTLMCLVVSGIAISLNTLLVLEPKALATPPWLIALAIPVYFSAALSLSYWILDVNKPKKSLKIAFTITTLCYVLFAWITQLPGYFVQPYIPLIALLIITLINIKCVSAPLKILSPDPGTLRQQLTRAMANCLWLAGVILCLWIIYGLGLLWSRGISVSDALIPPTLLALLKAVWEVNGVKKLLSKMKKSGPRISISLTQGANILGYLLLLFSLVTVCAAEIHILSYTSLFRYALYPSLLGLAIVGFLGYLCKPERIIKFLNLSSLHNFYRSRIERAWLSVANVGSSHNNRFKQSPLIDWFDHKPGDIKKVTDALPMDDVQFKDYQPHNNQGPIHLITCCINQTVDDRSGNYNADRKGIALTVSSFGFETGTSFPKPSSELESSTLSKWVAISGAAAATGMGSLTSPGLALILFLIGGRLGYWEKNLTPKANKSSLIPALFAEMFAQFPGKNSEYWYLSDGGHFENTGVYPLLKRRVKTIVVADCGADPEFIFDDLENLVRKARIDYAISIVFTPSPGPEFSAVTTLKKGDITPPLIKATIFYPAQDGKPAMKGTLLVVKPHLLEGMGLDTERYAKRHSDFPQQTTGDQFFDEEQWEAYHQLGLQAGKAITKDMLS</sequence>
<dbReference type="GO" id="GO:0004623">
    <property type="term" value="F:phospholipase A2 activity"/>
    <property type="evidence" value="ECO:0007669"/>
    <property type="project" value="TreeGrafter"/>
</dbReference>
<dbReference type="EMBL" id="CP061801">
    <property type="protein sequence ID" value="QPJ98696.1"/>
    <property type="molecule type" value="Genomic_DNA"/>
</dbReference>
<feature type="transmembrane region" description="Helical" evidence="2">
    <location>
        <begin position="141"/>
        <end position="166"/>
    </location>
</feature>
<proteinExistence type="predicted"/>
<dbReference type="InterPro" id="IPR016035">
    <property type="entry name" value="Acyl_Trfase/lysoPLipase"/>
</dbReference>
<keyword evidence="2" id="KW-0812">Transmembrane</keyword>
<feature type="transmembrane region" description="Helical" evidence="2">
    <location>
        <begin position="379"/>
        <end position="398"/>
    </location>
</feature>
<dbReference type="GO" id="GO:0046475">
    <property type="term" value="P:glycerophospholipid catabolic process"/>
    <property type="evidence" value="ECO:0007669"/>
    <property type="project" value="TreeGrafter"/>
</dbReference>
<protein>
    <submittedName>
        <fullName evidence="4">Patatin-like phospholipase family protein</fullName>
    </submittedName>
</protein>
<dbReference type="AlphaFoldDB" id="A0A7T0DSJ5"/>
<feature type="transmembrane region" description="Helical" evidence="2">
    <location>
        <begin position="278"/>
        <end position="299"/>
    </location>
</feature>
<dbReference type="PANTHER" id="PTHR10728">
    <property type="entry name" value="CYTOSOLIC PHOSPHOLIPASE A2"/>
    <property type="match status" value="1"/>
</dbReference>
<dbReference type="SUPFAM" id="SSF52151">
    <property type="entry name" value="FabD/lysophospholipase-like"/>
    <property type="match status" value="1"/>
</dbReference>
<feature type="transmembrane region" description="Helical" evidence="2">
    <location>
        <begin position="178"/>
        <end position="198"/>
    </location>
</feature>
<feature type="transmembrane region" description="Helical" evidence="2">
    <location>
        <begin position="236"/>
        <end position="257"/>
    </location>
</feature>
<keyword evidence="2" id="KW-1133">Transmembrane helix</keyword>
<dbReference type="GO" id="GO:0005829">
    <property type="term" value="C:cytosol"/>
    <property type="evidence" value="ECO:0007669"/>
    <property type="project" value="TreeGrafter"/>
</dbReference>
<name>A0A7T0DSJ5_9ENTR</name>
<evidence type="ECO:0000256" key="1">
    <source>
        <dbReference type="ARBA" id="ARBA00023098"/>
    </source>
</evidence>
<keyword evidence="1" id="KW-0443">Lipid metabolism</keyword>
<dbReference type="InterPro" id="IPR002641">
    <property type="entry name" value="PNPLA_dom"/>
</dbReference>
<dbReference type="Gene3D" id="3.40.1090.10">
    <property type="entry name" value="Cytosolic phospholipase A2 catalytic domain"/>
    <property type="match status" value="2"/>
</dbReference>
<feature type="transmembrane region" description="Helical" evidence="2">
    <location>
        <begin position="350"/>
        <end position="373"/>
    </location>
</feature>
<feature type="transmembrane region" description="Helical" evidence="2">
    <location>
        <begin position="311"/>
        <end position="330"/>
    </location>
</feature>
<keyword evidence="2" id="KW-0472">Membrane</keyword>
<dbReference type="PANTHER" id="PTHR10728:SF40">
    <property type="entry name" value="PATATIN FAMILY PROTEIN"/>
    <property type="match status" value="1"/>
</dbReference>